<dbReference type="Proteomes" id="UP000005101">
    <property type="component" value="Unassembled WGS sequence"/>
</dbReference>
<keyword evidence="2" id="KW-1185">Reference proteome</keyword>
<name>A0ABN0BII3_BACFG</name>
<accession>A0ABN0BII3</accession>
<gene>
    <name evidence="1" type="ORF">BFAG_01360</name>
</gene>
<reference evidence="1 2" key="1">
    <citation type="submission" date="2008-12" db="EMBL/GenBank/DDBJ databases">
        <title>Annotation of Bacteroides fragilis strain 3_1_12.</title>
        <authorList>
            <consortium name="The Broad Institute Genome Sequencing Platform"/>
            <person name="Ward D."/>
            <person name="Young S.K."/>
            <person name="Kodira C.D."/>
            <person name="Zeng Q."/>
            <person name="Koehrsen M."/>
            <person name="Alvarado L."/>
            <person name="Berlin A."/>
            <person name="Borenstein D."/>
            <person name="Chen Z."/>
            <person name="Engels R."/>
            <person name="Freedman E."/>
            <person name="Gellesch M."/>
            <person name="Goldberg J."/>
            <person name="Griggs A."/>
            <person name="Gujja S."/>
            <person name="Heiman D."/>
            <person name="Hepburn T."/>
            <person name="Howarth C."/>
            <person name="Jen D."/>
            <person name="Larson L."/>
            <person name="Lewis B."/>
            <person name="Mehta T."/>
            <person name="Park D."/>
            <person name="Pearson M."/>
            <person name="Roberts A."/>
            <person name="Saif S."/>
            <person name="Shea T."/>
            <person name="Shenoy N."/>
            <person name="Sisk P."/>
            <person name="Stolte C."/>
            <person name="Sykes S."/>
            <person name="Walk T."/>
            <person name="White J."/>
            <person name="Yandava C."/>
            <person name="Allen-Vercoe E."/>
            <person name="Strauss J."/>
            <person name="Ambrose C."/>
            <person name="Lander E."/>
            <person name="Nusbaum C."/>
            <person name="Galagan J."/>
            <person name="Birren B."/>
        </authorList>
    </citation>
    <scope>NUCLEOTIDE SEQUENCE [LARGE SCALE GENOMIC DNA]</scope>
    <source>
        <strain evidence="1 2">3_1_12</strain>
    </source>
</reference>
<protein>
    <submittedName>
        <fullName evidence="1">Uncharacterized protein</fullName>
    </submittedName>
</protein>
<organism evidence="1 2">
    <name type="scientific">Bacteroides fragilis 3_1_12</name>
    <dbReference type="NCBI Taxonomy" id="457424"/>
    <lineage>
        <taxon>Bacteria</taxon>
        <taxon>Pseudomonadati</taxon>
        <taxon>Bacteroidota</taxon>
        <taxon>Bacteroidia</taxon>
        <taxon>Bacteroidales</taxon>
        <taxon>Bacteroidaceae</taxon>
        <taxon>Bacteroides</taxon>
    </lineage>
</organism>
<sequence length="68" mass="8134">MIKSLRRGNSPGASCVCTLKKHKIHIRGLVDKKHIVYLRYKTMKILWHLVKLKNLRKKIFWQPVLQKL</sequence>
<proteinExistence type="predicted"/>
<evidence type="ECO:0000313" key="1">
    <source>
        <dbReference type="EMBL" id="EFR52665.1"/>
    </source>
</evidence>
<evidence type="ECO:0000313" key="2">
    <source>
        <dbReference type="Proteomes" id="UP000005101"/>
    </source>
</evidence>
<dbReference type="EMBL" id="EQ973213">
    <property type="protein sequence ID" value="EFR52665.1"/>
    <property type="molecule type" value="Genomic_DNA"/>
</dbReference>